<evidence type="ECO:0000313" key="1">
    <source>
        <dbReference type="EMBL" id="MPN38346.1"/>
    </source>
</evidence>
<dbReference type="AlphaFoldDB" id="A0A645HIB5"/>
<gene>
    <name evidence="1" type="ORF">SDC9_185870</name>
</gene>
<accession>A0A645HIB5</accession>
<sequence>MGALVDEARLRIVLGLMRPARDQVVVHRRAALVAAVRHLPFQGLEDSLLAGQVLAEDGFAHFLVRMIGTAADRLAIDCRRRIGAADGRCEDLLDQTGAGAARRSRLGVLLDLVERE</sequence>
<proteinExistence type="predicted"/>
<comment type="caution">
    <text evidence="1">The sequence shown here is derived from an EMBL/GenBank/DDBJ whole genome shotgun (WGS) entry which is preliminary data.</text>
</comment>
<name>A0A645HIB5_9ZZZZ</name>
<protein>
    <submittedName>
        <fullName evidence="1">Uncharacterized protein</fullName>
    </submittedName>
</protein>
<dbReference type="EMBL" id="VSSQ01093512">
    <property type="protein sequence ID" value="MPN38346.1"/>
    <property type="molecule type" value="Genomic_DNA"/>
</dbReference>
<organism evidence="1">
    <name type="scientific">bioreactor metagenome</name>
    <dbReference type="NCBI Taxonomy" id="1076179"/>
    <lineage>
        <taxon>unclassified sequences</taxon>
        <taxon>metagenomes</taxon>
        <taxon>ecological metagenomes</taxon>
    </lineage>
</organism>
<reference evidence="1" key="1">
    <citation type="submission" date="2019-08" db="EMBL/GenBank/DDBJ databases">
        <authorList>
            <person name="Kucharzyk K."/>
            <person name="Murdoch R.W."/>
            <person name="Higgins S."/>
            <person name="Loffler F."/>
        </authorList>
    </citation>
    <scope>NUCLEOTIDE SEQUENCE</scope>
</reference>